<keyword evidence="1" id="KW-0812">Transmembrane</keyword>
<dbReference type="InterPro" id="IPR010559">
    <property type="entry name" value="Sig_transdc_His_kin_internal"/>
</dbReference>
<evidence type="ECO:0000259" key="2">
    <source>
        <dbReference type="Pfam" id="PF06580"/>
    </source>
</evidence>
<dbReference type="InterPro" id="IPR050640">
    <property type="entry name" value="Bact_2-comp_sensor_kinase"/>
</dbReference>
<name>A0ABT5KYV3_9ALTE</name>
<dbReference type="SUPFAM" id="SSF55874">
    <property type="entry name" value="ATPase domain of HSP90 chaperone/DNA topoisomerase II/histidine kinase"/>
    <property type="match status" value="1"/>
</dbReference>
<evidence type="ECO:0000313" key="4">
    <source>
        <dbReference type="Proteomes" id="UP001218788"/>
    </source>
</evidence>
<dbReference type="Gene3D" id="3.30.565.10">
    <property type="entry name" value="Histidine kinase-like ATPase, C-terminal domain"/>
    <property type="match status" value="1"/>
</dbReference>
<comment type="caution">
    <text evidence="3">The sequence shown here is derived from an EMBL/GenBank/DDBJ whole genome shotgun (WGS) entry which is preliminary data.</text>
</comment>
<dbReference type="PANTHER" id="PTHR34220:SF9">
    <property type="entry name" value="SIGNAL TRANSDUCTION HISTIDINE KINASE INTERNAL REGION DOMAIN-CONTAINING PROTEIN"/>
    <property type="match status" value="1"/>
</dbReference>
<dbReference type="Pfam" id="PF06580">
    <property type="entry name" value="His_kinase"/>
    <property type="match status" value="1"/>
</dbReference>
<keyword evidence="4" id="KW-1185">Reference proteome</keyword>
<protein>
    <submittedName>
        <fullName evidence="3">Histidine kinase</fullName>
    </submittedName>
</protein>
<keyword evidence="3" id="KW-0808">Transferase</keyword>
<reference evidence="3 4" key="1">
    <citation type="submission" date="2022-10" db="EMBL/GenBank/DDBJ databases">
        <title>Alteromonas sp. chi3 Genome sequencing.</title>
        <authorList>
            <person name="Park S."/>
        </authorList>
    </citation>
    <scope>NUCLEOTIDE SEQUENCE [LARGE SCALE GENOMIC DNA]</scope>
    <source>
        <strain evidence="4">chi3</strain>
    </source>
</reference>
<evidence type="ECO:0000313" key="3">
    <source>
        <dbReference type="EMBL" id="MDC8829436.1"/>
    </source>
</evidence>
<dbReference type="RefSeq" id="WP_273637795.1">
    <property type="nucleotide sequence ID" value="NZ_JAQQXP010000001.1"/>
</dbReference>
<dbReference type="Proteomes" id="UP001218788">
    <property type="component" value="Unassembled WGS sequence"/>
</dbReference>
<feature type="transmembrane region" description="Helical" evidence="1">
    <location>
        <begin position="107"/>
        <end position="129"/>
    </location>
</feature>
<dbReference type="InterPro" id="IPR036890">
    <property type="entry name" value="HATPase_C_sf"/>
</dbReference>
<feature type="domain" description="Signal transduction histidine kinase internal region" evidence="2">
    <location>
        <begin position="152"/>
        <end position="231"/>
    </location>
</feature>
<dbReference type="GO" id="GO:0016301">
    <property type="term" value="F:kinase activity"/>
    <property type="evidence" value="ECO:0007669"/>
    <property type="project" value="UniProtKB-KW"/>
</dbReference>
<dbReference type="EMBL" id="JAQQXP010000001">
    <property type="protein sequence ID" value="MDC8829436.1"/>
    <property type="molecule type" value="Genomic_DNA"/>
</dbReference>
<feature type="transmembrane region" description="Helical" evidence="1">
    <location>
        <begin position="20"/>
        <end position="43"/>
    </location>
</feature>
<sequence length="343" mass="38558">MKQYWWFQIIGWGVFYLSDTLLKISVGVVDMALFMAVLILYVYGWLVSHAMRHWYRKWRRHNLIVVVLEIFAVSLLGAAAATSLMLATLVVIQHPIIGQAAGSLDLLFLNNCLVLWVVLVIWSGLYCFITRQRKVDELESVQVGLEHTLQQAKLSALLTQLNPHFMFNCINNIRALILEDTGKARDMLADLADMLRYNLQSDAGEKSTLESELSIVTTYISLMKMQYEKRLNYQVEVDDEVNLQSCVPRLLLQLLVENAIKHGIATLADGGSVAVKVSVAEQRLCIDVINPGVFKPGDSGIGVTNIRQRLQLLYAGRQLFTLQQVGDQVVAHVEIPVEDNTCA</sequence>
<evidence type="ECO:0000256" key="1">
    <source>
        <dbReference type="SAM" id="Phobius"/>
    </source>
</evidence>
<keyword evidence="3" id="KW-0418">Kinase</keyword>
<keyword evidence="1" id="KW-0472">Membrane</keyword>
<feature type="transmembrane region" description="Helical" evidence="1">
    <location>
        <begin position="63"/>
        <end position="87"/>
    </location>
</feature>
<keyword evidence="1" id="KW-1133">Transmembrane helix</keyword>
<accession>A0ABT5KYV3</accession>
<proteinExistence type="predicted"/>
<dbReference type="PANTHER" id="PTHR34220">
    <property type="entry name" value="SENSOR HISTIDINE KINASE YPDA"/>
    <property type="match status" value="1"/>
</dbReference>
<organism evidence="3 4">
    <name type="scientific">Alteromonas gilva</name>
    <dbReference type="NCBI Taxonomy" id="2987522"/>
    <lineage>
        <taxon>Bacteria</taxon>
        <taxon>Pseudomonadati</taxon>
        <taxon>Pseudomonadota</taxon>
        <taxon>Gammaproteobacteria</taxon>
        <taxon>Alteromonadales</taxon>
        <taxon>Alteromonadaceae</taxon>
        <taxon>Alteromonas/Salinimonas group</taxon>
        <taxon>Alteromonas</taxon>
    </lineage>
</organism>
<gene>
    <name evidence="3" type="ORF">OIK42_01550</name>
</gene>